<protein>
    <submittedName>
        <fullName evidence="2">Uncharacterized protein</fullName>
    </submittedName>
</protein>
<feature type="chain" id="PRO_5020860696" evidence="1">
    <location>
        <begin position="27"/>
        <end position="453"/>
    </location>
</feature>
<comment type="caution">
    <text evidence="2">The sequence shown here is derived from an EMBL/GenBank/DDBJ whole genome shotgun (WGS) entry which is preliminary data.</text>
</comment>
<dbReference type="OrthoDB" id="3944128at2759"/>
<organism evidence="2 3">
    <name type="scientific">Friedmanniomyces simplex</name>
    <dbReference type="NCBI Taxonomy" id="329884"/>
    <lineage>
        <taxon>Eukaryota</taxon>
        <taxon>Fungi</taxon>
        <taxon>Dikarya</taxon>
        <taxon>Ascomycota</taxon>
        <taxon>Pezizomycotina</taxon>
        <taxon>Dothideomycetes</taxon>
        <taxon>Dothideomycetidae</taxon>
        <taxon>Mycosphaerellales</taxon>
        <taxon>Teratosphaeriaceae</taxon>
        <taxon>Friedmanniomyces</taxon>
    </lineage>
</organism>
<dbReference type="AlphaFoldDB" id="A0A4U0XZ60"/>
<accession>A0A4U0XZ60</accession>
<evidence type="ECO:0000256" key="1">
    <source>
        <dbReference type="SAM" id="SignalP"/>
    </source>
</evidence>
<gene>
    <name evidence="2" type="ORF">B0A55_01706</name>
</gene>
<dbReference type="EMBL" id="NAJQ01000037">
    <property type="protein sequence ID" value="TKA82267.1"/>
    <property type="molecule type" value="Genomic_DNA"/>
</dbReference>
<proteinExistence type="predicted"/>
<dbReference type="Proteomes" id="UP000309340">
    <property type="component" value="Unassembled WGS sequence"/>
</dbReference>
<keyword evidence="1" id="KW-0732">Signal</keyword>
<evidence type="ECO:0000313" key="2">
    <source>
        <dbReference type="EMBL" id="TKA82267.1"/>
    </source>
</evidence>
<name>A0A4U0XZ60_9PEZI</name>
<feature type="signal peptide" evidence="1">
    <location>
        <begin position="1"/>
        <end position="26"/>
    </location>
</feature>
<keyword evidence="3" id="KW-1185">Reference proteome</keyword>
<sequence length="453" mass="48761">MALDTGILLLVGTTLLLLGGVAKVQATTSGPRTPTNFINITSSTQPDNLYHSASRCLVSLQSWGDAVELYRYNTTYSTITSTVAATSDVTTSTRYSSFYTLCDGIPRAILDGVSTLIPVTVFAQNASTFTETVATIPTSPPSAALSGSPTCSLDSQACRVLWSSWNSAYSGYNGSTATTVLSTLTNGPVYPDPGQASVCPPQPGDNPGQLGPCCALWVSRVQLYYWPVSTANGDLCKGNGSTVPATPTGSGPNTYDLGTTVLTSPTVYLSITMWFQNTGDPCSQTRTEIPHNITTLVPFSSTDISSLCVINKDQSTYSFNYADLNSPVPWSAYACQRSCWNALGSNTQVCNPMTAEFLPYLAIPSPLYSDYEFNQGCAIQPLDNYWFDPPIALTQASRACLFTTHCGTRLEPNTYYPDGDIRAEFHSHHYAVRKLGIRWAGFDDVRVCAADWG</sequence>
<evidence type="ECO:0000313" key="3">
    <source>
        <dbReference type="Proteomes" id="UP000309340"/>
    </source>
</evidence>
<reference evidence="2 3" key="1">
    <citation type="submission" date="2017-03" db="EMBL/GenBank/DDBJ databases">
        <title>Genomes of endolithic fungi from Antarctica.</title>
        <authorList>
            <person name="Coleine C."/>
            <person name="Masonjones S."/>
            <person name="Stajich J.E."/>
        </authorList>
    </citation>
    <scope>NUCLEOTIDE SEQUENCE [LARGE SCALE GENOMIC DNA]</scope>
    <source>
        <strain evidence="2 3">CCFEE 5184</strain>
    </source>
</reference>